<accession>A0A167IEL0</accession>
<dbReference type="OrthoDB" id="10396017at2759"/>
<dbReference type="EMBL" id="KV417309">
    <property type="protein sequence ID" value="KZO92571.1"/>
    <property type="molecule type" value="Genomic_DNA"/>
</dbReference>
<dbReference type="AlphaFoldDB" id="A0A167IEL0"/>
<organism evidence="1 2">
    <name type="scientific">Calocera viscosa (strain TUFC12733)</name>
    <dbReference type="NCBI Taxonomy" id="1330018"/>
    <lineage>
        <taxon>Eukaryota</taxon>
        <taxon>Fungi</taxon>
        <taxon>Dikarya</taxon>
        <taxon>Basidiomycota</taxon>
        <taxon>Agaricomycotina</taxon>
        <taxon>Dacrymycetes</taxon>
        <taxon>Dacrymycetales</taxon>
        <taxon>Dacrymycetaceae</taxon>
        <taxon>Calocera</taxon>
    </lineage>
</organism>
<evidence type="ECO:0000313" key="2">
    <source>
        <dbReference type="Proteomes" id="UP000076738"/>
    </source>
</evidence>
<dbReference type="Proteomes" id="UP000076738">
    <property type="component" value="Unassembled WGS sequence"/>
</dbReference>
<protein>
    <submittedName>
        <fullName evidence="1">Uncharacterized protein</fullName>
    </submittedName>
</protein>
<gene>
    <name evidence="1" type="ORF">CALVIDRAFT_303002</name>
</gene>
<name>A0A167IEL0_CALVF</name>
<proteinExistence type="predicted"/>
<keyword evidence="2" id="KW-1185">Reference proteome</keyword>
<sequence length="303" mass="34373">MSTGSFSPCVLRRCDSQPATEHAIGRYGHRQLIRVPRFAGLVTCLALALMRDLVHREIQTRRCDCCDIKERGKCCLQSLTHKRIQLAPSYSHTALSPSMPPFLSVRQVVEPHLRVACPVEAGGVYAVLIDNGDGTFRFAIFVCSDKPGLTGDLHQAILTHPYPRYPMYSTLSEHELGVHDIQQRTDIVCCIAIGRAGRGKKRDLQRVRRIIYDALGGQPGIHRQDLREPYYPEQREFWKNVQWWRTAMVALINQDVVTCDDLLAFEEEATRLFGEFWANARNGICITVLLSLHCPNVPWTYGL</sequence>
<evidence type="ECO:0000313" key="1">
    <source>
        <dbReference type="EMBL" id="KZO92571.1"/>
    </source>
</evidence>
<reference evidence="1 2" key="1">
    <citation type="journal article" date="2016" name="Mol. Biol. Evol.">
        <title>Comparative Genomics of Early-Diverging Mushroom-Forming Fungi Provides Insights into the Origins of Lignocellulose Decay Capabilities.</title>
        <authorList>
            <person name="Nagy L.G."/>
            <person name="Riley R."/>
            <person name="Tritt A."/>
            <person name="Adam C."/>
            <person name="Daum C."/>
            <person name="Floudas D."/>
            <person name="Sun H."/>
            <person name="Yadav J.S."/>
            <person name="Pangilinan J."/>
            <person name="Larsson K.H."/>
            <person name="Matsuura K."/>
            <person name="Barry K."/>
            <person name="Labutti K."/>
            <person name="Kuo R."/>
            <person name="Ohm R.A."/>
            <person name="Bhattacharya S.S."/>
            <person name="Shirouzu T."/>
            <person name="Yoshinaga Y."/>
            <person name="Martin F.M."/>
            <person name="Grigoriev I.V."/>
            <person name="Hibbett D.S."/>
        </authorList>
    </citation>
    <scope>NUCLEOTIDE SEQUENCE [LARGE SCALE GENOMIC DNA]</scope>
    <source>
        <strain evidence="1 2">TUFC12733</strain>
    </source>
</reference>